<reference evidence="1" key="1">
    <citation type="journal article" date="2020" name="Nature">
        <title>Giant virus diversity and host interactions through global metagenomics.</title>
        <authorList>
            <person name="Schulz F."/>
            <person name="Roux S."/>
            <person name="Paez-Espino D."/>
            <person name="Jungbluth S."/>
            <person name="Walsh D.A."/>
            <person name="Denef V.J."/>
            <person name="McMahon K.D."/>
            <person name="Konstantinidis K.T."/>
            <person name="Eloe-Fadrosh E.A."/>
            <person name="Kyrpides N.C."/>
            <person name="Woyke T."/>
        </authorList>
    </citation>
    <scope>NUCLEOTIDE SEQUENCE</scope>
    <source>
        <strain evidence="1">GVMAG-S-3300011013-78</strain>
    </source>
</reference>
<accession>A0A6C0KJ12</accession>
<organism evidence="1">
    <name type="scientific">viral metagenome</name>
    <dbReference type="NCBI Taxonomy" id="1070528"/>
    <lineage>
        <taxon>unclassified sequences</taxon>
        <taxon>metagenomes</taxon>
        <taxon>organismal metagenomes</taxon>
    </lineage>
</organism>
<dbReference type="EMBL" id="MN740879">
    <property type="protein sequence ID" value="QHU16298.1"/>
    <property type="molecule type" value="Genomic_DNA"/>
</dbReference>
<sequence length="49" mass="5565">MYMPVPPSRKQVASLNLPSDPLRRNALPFSFNTPASILRVESKKFCCKK</sequence>
<protein>
    <submittedName>
        <fullName evidence="1">Uncharacterized protein</fullName>
    </submittedName>
</protein>
<proteinExistence type="predicted"/>
<name>A0A6C0KJ12_9ZZZZ</name>
<dbReference type="AlphaFoldDB" id="A0A6C0KJ12"/>
<evidence type="ECO:0000313" key="1">
    <source>
        <dbReference type="EMBL" id="QHU16298.1"/>
    </source>
</evidence>